<dbReference type="PATRIC" id="fig|199.248.peg.1355"/>
<gene>
    <name evidence="1" type="primary">holB</name>
    <name evidence="1" type="ORF">CCON33237_1312</name>
</gene>
<dbReference type="InterPro" id="IPR027417">
    <property type="entry name" value="P-loop_NTPase"/>
</dbReference>
<dbReference type="RefSeq" id="WP_054196923.1">
    <property type="nucleotide sequence ID" value="NZ_CABMKQ010000012.1"/>
</dbReference>
<name>A0A0M3V2M3_9BACT</name>
<organism evidence="1 2">
    <name type="scientific">Campylobacter concisus</name>
    <dbReference type="NCBI Taxonomy" id="199"/>
    <lineage>
        <taxon>Bacteria</taxon>
        <taxon>Pseudomonadati</taxon>
        <taxon>Campylobacterota</taxon>
        <taxon>Epsilonproteobacteria</taxon>
        <taxon>Campylobacterales</taxon>
        <taxon>Campylobacteraceae</taxon>
        <taxon>Campylobacter</taxon>
    </lineage>
</organism>
<protein>
    <submittedName>
        <fullName evidence="1">DNA polymerase III, delta prime subunit</fullName>
        <ecNumber evidence="1">2.7.7.7</ecNumber>
    </submittedName>
</protein>
<dbReference type="Pfam" id="PF13177">
    <property type="entry name" value="DNA_pol3_delta2"/>
    <property type="match status" value="1"/>
</dbReference>
<dbReference type="NCBIfam" id="NF006296">
    <property type="entry name" value="PRK08485.1"/>
    <property type="match status" value="1"/>
</dbReference>
<dbReference type="Gene3D" id="3.40.50.300">
    <property type="entry name" value="P-loop containing nucleotide triphosphate hydrolases"/>
    <property type="match status" value="1"/>
</dbReference>
<dbReference type="GeneID" id="28662989"/>
<keyword evidence="1" id="KW-0548">Nucleotidyltransferase</keyword>
<dbReference type="GO" id="GO:0003887">
    <property type="term" value="F:DNA-directed DNA polymerase activity"/>
    <property type="evidence" value="ECO:0007669"/>
    <property type="project" value="UniProtKB-EC"/>
</dbReference>
<accession>A0A0M3V2M3</accession>
<dbReference type="KEGG" id="ccoc:CCON33237_1312"/>
<evidence type="ECO:0000313" key="1">
    <source>
        <dbReference type="EMBL" id="ALF47972.1"/>
    </source>
</evidence>
<proteinExistence type="predicted"/>
<evidence type="ECO:0000313" key="2">
    <source>
        <dbReference type="Proteomes" id="UP000066049"/>
    </source>
</evidence>
<reference evidence="2" key="1">
    <citation type="submission" date="2015-08" db="EMBL/GenBank/DDBJ databases">
        <title>Comparative genomics of the Campylobacter concisus group.</title>
        <authorList>
            <person name="Miller W.G."/>
            <person name="Yee E."/>
            <person name="Chapman M.H."/>
            <person name="Huynh S."/>
            <person name="Bono J.L."/>
            <person name="On S.L.W."/>
            <person name="St Leger J."/>
            <person name="Foster G."/>
            <person name="Parker C.T."/>
        </authorList>
    </citation>
    <scope>NUCLEOTIDE SEQUENCE [LARGE SCALE GENOMIC DNA]</scope>
    <source>
        <strain evidence="2">ATCC 33237</strain>
    </source>
</reference>
<keyword evidence="1" id="KW-0808">Transferase</keyword>
<dbReference type="EC" id="2.7.7.7" evidence="1"/>
<dbReference type="EMBL" id="CP012541">
    <property type="protein sequence ID" value="ALF47972.1"/>
    <property type="molecule type" value="Genomic_DNA"/>
</dbReference>
<dbReference type="AlphaFoldDB" id="A0A0M3V2M3"/>
<dbReference type="SUPFAM" id="SSF52540">
    <property type="entry name" value="P-loop containing nucleoside triphosphate hydrolases"/>
    <property type="match status" value="1"/>
</dbReference>
<sequence length="206" mass="23548">MLNKIVVTSDFENLKTKLEDEFGINNLRFYISDDFLLENAKEVIAEAYIAEKDEKILVIHANSFRTEAQNALLKIIEEPPRNIKFIIVTQSKNLLLPTIRSRMLIENNLTKKQKITLDLNLKSLSLKELTSFIDQKIADEQAQKFGKNELKELVGIIVTKAVDSGYKFSGDEMDYFFSLIKLADLNAKSHAVLTPLLLAIFQKGRR</sequence>
<dbReference type="Proteomes" id="UP000066049">
    <property type="component" value="Chromosome"/>
</dbReference>